<evidence type="ECO:0000313" key="3">
    <source>
        <dbReference type="WBParaSite" id="Hba_00421"/>
    </source>
</evidence>
<reference evidence="3" key="1">
    <citation type="submission" date="2016-11" db="UniProtKB">
        <authorList>
            <consortium name="WormBaseParasite"/>
        </authorList>
    </citation>
    <scope>IDENTIFICATION</scope>
</reference>
<organism evidence="2 3">
    <name type="scientific">Heterorhabditis bacteriophora</name>
    <name type="common">Entomopathogenic nematode worm</name>
    <dbReference type="NCBI Taxonomy" id="37862"/>
    <lineage>
        <taxon>Eukaryota</taxon>
        <taxon>Metazoa</taxon>
        <taxon>Ecdysozoa</taxon>
        <taxon>Nematoda</taxon>
        <taxon>Chromadorea</taxon>
        <taxon>Rhabditida</taxon>
        <taxon>Rhabditina</taxon>
        <taxon>Rhabditomorpha</taxon>
        <taxon>Strongyloidea</taxon>
        <taxon>Heterorhabditidae</taxon>
        <taxon>Heterorhabditis</taxon>
    </lineage>
</organism>
<evidence type="ECO:0000256" key="1">
    <source>
        <dbReference type="SAM" id="SignalP"/>
    </source>
</evidence>
<dbReference type="Proteomes" id="UP000095283">
    <property type="component" value="Unplaced"/>
</dbReference>
<accession>A0A1I7W704</accession>
<dbReference type="AlphaFoldDB" id="A0A1I7W704"/>
<keyword evidence="2" id="KW-1185">Reference proteome</keyword>
<feature type="signal peptide" evidence="1">
    <location>
        <begin position="1"/>
        <end position="16"/>
    </location>
</feature>
<protein>
    <submittedName>
        <fullName evidence="3">DUF1273 family protein</fullName>
    </submittedName>
</protein>
<dbReference type="WBParaSite" id="Hba_00421">
    <property type="protein sequence ID" value="Hba_00421"/>
    <property type="gene ID" value="Hba_00421"/>
</dbReference>
<sequence>MIRIVLVILLFPSEFSFLRFARLGDNSLASYLEQRAHPDMIVLEEFRRRLSE</sequence>
<keyword evidence="1" id="KW-0732">Signal</keyword>
<feature type="chain" id="PRO_5009310478" evidence="1">
    <location>
        <begin position="17"/>
        <end position="52"/>
    </location>
</feature>
<name>A0A1I7W704_HETBA</name>
<evidence type="ECO:0000313" key="2">
    <source>
        <dbReference type="Proteomes" id="UP000095283"/>
    </source>
</evidence>
<proteinExistence type="predicted"/>